<evidence type="ECO:0000313" key="6">
    <source>
        <dbReference type="Proteomes" id="UP000002729"/>
    </source>
</evidence>
<evidence type="ECO:0000259" key="3">
    <source>
        <dbReference type="PROSITE" id="PS52004"/>
    </source>
</evidence>
<dbReference type="GeneID" id="20218394"/>
<dbReference type="EMBL" id="GL833171">
    <property type="protein sequence ID" value="EGB03436.1"/>
    <property type="molecule type" value="Genomic_DNA"/>
</dbReference>
<dbReference type="Pfam" id="PF00109">
    <property type="entry name" value="ketoacyl-synt"/>
    <property type="match status" value="1"/>
</dbReference>
<evidence type="ECO:0000313" key="4">
    <source>
        <dbReference type="EMBL" id="EGB03354.1"/>
    </source>
</evidence>
<evidence type="ECO:0000256" key="2">
    <source>
        <dbReference type="ARBA" id="ARBA00022553"/>
    </source>
</evidence>
<dbReference type="OrthoDB" id="416130at2759"/>
<dbReference type="InterPro" id="IPR014030">
    <property type="entry name" value="Ketoacyl_synth_N"/>
</dbReference>
<evidence type="ECO:0000313" key="5">
    <source>
        <dbReference type="EMBL" id="EGB03436.1"/>
    </source>
</evidence>
<accession>F0YN44</accession>
<feature type="non-terminal residue" evidence="5">
    <location>
        <position position="166"/>
    </location>
</feature>
<dbReference type="AlphaFoldDB" id="F0YN44"/>
<dbReference type="KEGG" id="aaf:AURANDRAFT_14632"/>
<dbReference type="KEGG" id="aaf:AURANDRAFT_14433"/>
<dbReference type="InterPro" id="IPR050091">
    <property type="entry name" value="PKS_NRPS_Biosynth_Enz"/>
</dbReference>
<dbReference type="SUPFAM" id="SSF53901">
    <property type="entry name" value="Thiolase-like"/>
    <property type="match status" value="2"/>
</dbReference>
<proteinExistence type="predicted"/>
<gene>
    <name evidence="4" type="ORF">AURANDRAFT_14433</name>
    <name evidence="5" type="ORF">AURANDRAFT_14632</name>
</gene>
<feature type="non-terminal residue" evidence="5">
    <location>
        <position position="1"/>
    </location>
</feature>
<keyword evidence="6" id="KW-1185">Reference proteome</keyword>
<dbReference type="GO" id="GO:0004312">
    <property type="term" value="F:fatty acid synthase activity"/>
    <property type="evidence" value="ECO:0007669"/>
    <property type="project" value="TreeGrafter"/>
</dbReference>
<dbReference type="PROSITE" id="PS52004">
    <property type="entry name" value="KS3_2"/>
    <property type="match status" value="1"/>
</dbReference>
<feature type="domain" description="Ketosynthase family 3 (KS3)" evidence="3">
    <location>
        <begin position="1"/>
        <end position="166"/>
    </location>
</feature>
<dbReference type="EMBL" id="GL833174">
    <property type="protein sequence ID" value="EGB03354.1"/>
    <property type="molecule type" value="Genomic_DNA"/>
</dbReference>
<dbReference type="InParanoid" id="F0YN44"/>
<dbReference type="eggNOG" id="KOG1202">
    <property type="taxonomic scope" value="Eukaryota"/>
</dbReference>
<dbReference type="RefSeq" id="XP_009041927.1">
    <property type="nucleotide sequence ID" value="XM_009043679.1"/>
</dbReference>
<name>F0YN44_AURAN</name>
<dbReference type="RefSeq" id="XP_009041835.1">
    <property type="nucleotide sequence ID" value="XM_009043587.1"/>
</dbReference>
<organism evidence="6">
    <name type="scientific">Aureococcus anophagefferens</name>
    <name type="common">Harmful bloom alga</name>
    <dbReference type="NCBI Taxonomy" id="44056"/>
    <lineage>
        <taxon>Eukaryota</taxon>
        <taxon>Sar</taxon>
        <taxon>Stramenopiles</taxon>
        <taxon>Ochrophyta</taxon>
        <taxon>Pelagophyceae</taxon>
        <taxon>Pelagomonadales</taxon>
        <taxon>Pelagomonadaceae</taxon>
        <taxon>Aureococcus</taxon>
    </lineage>
</organism>
<dbReference type="InterPro" id="IPR014031">
    <property type="entry name" value="Ketoacyl_synth_C"/>
</dbReference>
<sequence>THANISSGIVSYTLGLIGACATVDTACSTQLVAIHLARAEIVLSTSPQALAQGVGLLGPAWSSRFASLGMLSALGRCHSFDRQGDGYARADGAACFLLAESQPTCDSPEFSVTATAVQSDGPSASLSAPNGSAQRRLIMLVQPRQTFLTPTVPVECHGTGTLLGDP</sequence>
<dbReference type="InterPro" id="IPR016039">
    <property type="entry name" value="Thiolase-like"/>
</dbReference>
<dbReference type="Gene3D" id="3.40.47.10">
    <property type="match status" value="1"/>
</dbReference>
<dbReference type="GeneID" id="20218416"/>
<reference evidence="5 6" key="1">
    <citation type="journal article" date="2011" name="Proc. Natl. Acad. Sci. U.S.A.">
        <title>Niche of harmful alga Aureococcus anophagefferens revealed through ecogenomics.</title>
        <authorList>
            <person name="Gobler C.J."/>
            <person name="Berry D.L."/>
            <person name="Dyhrman S.T."/>
            <person name="Wilhelm S.W."/>
            <person name="Salamov A."/>
            <person name="Lobanov A.V."/>
            <person name="Zhang Y."/>
            <person name="Collier J.L."/>
            <person name="Wurch L.L."/>
            <person name="Kustka A.B."/>
            <person name="Dill B.D."/>
            <person name="Shah M."/>
            <person name="VerBerkmoes N.C."/>
            <person name="Kuo A."/>
            <person name="Terry A."/>
            <person name="Pangilinan J."/>
            <person name="Lindquist E.A."/>
            <person name="Lucas S."/>
            <person name="Paulsen I.T."/>
            <person name="Hattenrath-Lehmann T.K."/>
            <person name="Talmage S.C."/>
            <person name="Walker E.A."/>
            <person name="Koch F."/>
            <person name="Burson A.M."/>
            <person name="Marcoval M.A."/>
            <person name="Tang Y.Z."/>
            <person name="Lecleir G.R."/>
            <person name="Coyne K.J."/>
            <person name="Berg G.M."/>
            <person name="Bertrand E.M."/>
            <person name="Saito M.A."/>
            <person name="Gladyshev V.N."/>
            <person name="Grigoriev I.V."/>
        </authorList>
    </citation>
    <scope>NUCLEOTIDE SEQUENCE [LARGE SCALE GENOMIC DNA]</scope>
    <source>
        <strain evidence="6">CCMP 1984</strain>
        <strain evidence="5">CCMP1984</strain>
    </source>
</reference>
<keyword evidence="1" id="KW-0596">Phosphopantetheine</keyword>
<protein>
    <recommendedName>
        <fullName evidence="3">Ketosynthase family 3 (KS3) domain-containing protein</fullName>
    </recommendedName>
</protein>
<dbReference type="Pfam" id="PF02801">
    <property type="entry name" value="Ketoacyl-synt_C"/>
    <property type="match status" value="1"/>
</dbReference>
<evidence type="ECO:0000256" key="1">
    <source>
        <dbReference type="ARBA" id="ARBA00022450"/>
    </source>
</evidence>
<dbReference type="InterPro" id="IPR020841">
    <property type="entry name" value="PKS_Beta-ketoAc_synthase_dom"/>
</dbReference>
<keyword evidence="2" id="KW-0597">Phosphoprotein</keyword>
<dbReference type="GO" id="GO:0006633">
    <property type="term" value="P:fatty acid biosynthetic process"/>
    <property type="evidence" value="ECO:0007669"/>
    <property type="project" value="TreeGrafter"/>
</dbReference>
<dbReference type="Proteomes" id="UP000002729">
    <property type="component" value="Unassembled WGS sequence"/>
</dbReference>
<dbReference type="PANTHER" id="PTHR43775">
    <property type="entry name" value="FATTY ACID SYNTHASE"/>
    <property type="match status" value="1"/>
</dbReference>
<dbReference type="PANTHER" id="PTHR43775:SF37">
    <property type="entry name" value="SI:DKEY-61P9.11"/>
    <property type="match status" value="1"/>
</dbReference>